<dbReference type="Pfam" id="PF04828">
    <property type="entry name" value="GFA"/>
    <property type="match status" value="1"/>
</dbReference>
<protein>
    <submittedName>
        <fullName evidence="2">Putative glutathione-dependent formaldehyde-activating enzyme</fullName>
    </submittedName>
</protein>
<organism evidence="2 3">
    <name type="scientific">Fusarium oxysporum f. sp. raphani</name>
    <dbReference type="NCBI Taxonomy" id="96318"/>
    <lineage>
        <taxon>Eukaryota</taxon>
        <taxon>Fungi</taxon>
        <taxon>Dikarya</taxon>
        <taxon>Ascomycota</taxon>
        <taxon>Pezizomycotina</taxon>
        <taxon>Sordariomycetes</taxon>
        <taxon>Hypocreomycetidae</taxon>
        <taxon>Hypocreales</taxon>
        <taxon>Nectriaceae</taxon>
        <taxon>Fusarium</taxon>
        <taxon>Fusarium oxysporum species complex</taxon>
    </lineage>
</organism>
<dbReference type="PROSITE" id="PS51891">
    <property type="entry name" value="CENP_V_GFA"/>
    <property type="match status" value="1"/>
</dbReference>
<reference evidence="2" key="1">
    <citation type="submission" date="2021-04" db="EMBL/GenBank/DDBJ databases">
        <title>First draft genome resource for Brassicaceae pathogens Fusarium oxysporum f. sp. raphani and Fusarium oxysporum f. sp. rapae.</title>
        <authorList>
            <person name="Asai S."/>
        </authorList>
    </citation>
    <scope>NUCLEOTIDE SEQUENCE</scope>
    <source>
        <strain evidence="2">Tf1262</strain>
    </source>
</reference>
<proteinExistence type="predicted"/>
<comment type="caution">
    <text evidence="2">The sequence shown here is derived from an EMBL/GenBank/DDBJ whole genome shotgun (WGS) entry which is preliminary data.</text>
</comment>
<name>A0A8J5U501_FUSOX</name>
<dbReference type="PANTHER" id="PTHR33337:SF30">
    <property type="entry name" value="DUF636 DOMAIN PROTEIN (AFU_ORTHOLOGUE AFUA_1G03180)"/>
    <property type="match status" value="1"/>
</dbReference>
<evidence type="ECO:0000313" key="2">
    <source>
        <dbReference type="EMBL" id="KAG7410226.1"/>
    </source>
</evidence>
<feature type="domain" description="CENP-V/GFA" evidence="1">
    <location>
        <begin position="2"/>
        <end position="123"/>
    </location>
</feature>
<evidence type="ECO:0000313" key="3">
    <source>
        <dbReference type="Proteomes" id="UP000693942"/>
    </source>
</evidence>
<dbReference type="EMBL" id="JAELUR010000026">
    <property type="protein sequence ID" value="KAG7410226.1"/>
    <property type="molecule type" value="Genomic_DNA"/>
</dbReference>
<dbReference type="InterPro" id="IPR006913">
    <property type="entry name" value="CENP-V/GFA"/>
</dbReference>
<accession>A0A8J5U501</accession>
<dbReference type="GO" id="GO:0016846">
    <property type="term" value="F:carbon-sulfur lyase activity"/>
    <property type="evidence" value="ECO:0007669"/>
    <property type="project" value="InterPro"/>
</dbReference>
<sequence length="135" mass="14458">MPSGSCFCGKIHISYSGQPALTATCHCLDCRKISGTMFSTNILVPEDDFQIVEGVPKTITKVADSGKTITSYFCSECGTTLFRGTESFPGMKIIKAGVLDGPVALQEASPAVELFVTRRPDWVVPFTGAGQKEVM</sequence>
<dbReference type="Proteomes" id="UP000693942">
    <property type="component" value="Unassembled WGS sequence"/>
</dbReference>
<dbReference type="AlphaFoldDB" id="A0A8J5U501"/>
<evidence type="ECO:0000259" key="1">
    <source>
        <dbReference type="PROSITE" id="PS51891"/>
    </source>
</evidence>
<dbReference type="PANTHER" id="PTHR33337">
    <property type="entry name" value="GFA DOMAIN-CONTAINING PROTEIN"/>
    <property type="match status" value="1"/>
</dbReference>
<gene>
    <name evidence="2" type="ORF">Forpi1262_v017689</name>
</gene>